<evidence type="ECO:0000313" key="1">
    <source>
        <dbReference type="EMBL" id="KAL2474344.1"/>
    </source>
</evidence>
<organism evidence="1 2">
    <name type="scientific">Abeliophyllum distichum</name>
    <dbReference type="NCBI Taxonomy" id="126358"/>
    <lineage>
        <taxon>Eukaryota</taxon>
        <taxon>Viridiplantae</taxon>
        <taxon>Streptophyta</taxon>
        <taxon>Embryophyta</taxon>
        <taxon>Tracheophyta</taxon>
        <taxon>Spermatophyta</taxon>
        <taxon>Magnoliopsida</taxon>
        <taxon>eudicotyledons</taxon>
        <taxon>Gunneridae</taxon>
        <taxon>Pentapetalae</taxon>
        <taxon>asterids</taxon>
        <taxon>lamiids</taxon>
        <taxon>Lamiales</taxon>
        <taxon>Oleaceae</taxon>
        <taxon>Forsythieae</taxon>
        <taxon>Abeliophyllum</taxon>
    </lineage>
</organism>
<sequence>MSNNSGSGAAYEYPGVVVIISFREVSPELAEVLPIQGLNTCIEEEIATITCYNGLGLVGSGPGSTSSSFGDALLRCEIKNEELEVIAALRNEFPSLDVAPLEVKFFLMELEMMRTGTYPSYT</sequence>
<protein>
    <submittedName>
        <fullName evidence="1">Uncharacterized protein</fullName>
    </submittedName>
</protein>
<accession>A0ABD1QEM8</accession>
<name>A0ABD1QEM8_9LAMI</name>
<gene>
    <name evidence="1" type="ORF">Adt_35080</name>
</gene>
<dbReference type="AlphaFoldDB" id="A0ABD1QEM8"/>
<comment type="caution">
    <text evidence="1">The sequence shown here is derived from an EMBL/GenBank/DDBJ whole genome shotgun (WGS) entry which is preliminary data.</text>
</comment>
<dbReference type="Proteomes" id="UP001604336">
    <property type="component" value="Unassembled WGS sequence"/>
</dbReference>
<proteinExistence type="predicted"/>
<reference evidence="2" key="1">
    <citation type="submission" date="2024-07" db="EMBL/GenBank/DDBJ databases">
        <title>Two chromosome-level genome assemblies of Korean endemic species Abeliophyllum distichum and Forsythia ovata (Oleaceae).</title>
        <authorList>
            <person name="Jang H."/>
        </authorList>
    </citation>
    <scope>NUCLEOTIDE SEQUENCE [LARGE SCALE GENOMIC DNA]</scope>
</reference>
<evidence type="ECO:0000313" key="2">
    <source>
        <dbReference type="Proteomes" id="UP001604336"/>
    </source>
</evidence>
<dbReference type="EMBL" id="JBFOLK010000011">
    <property type="protein sequence ID" value="KAL2474344.1"/>
    <property type="molecule type" value="Genomic_DNA"/>
</dbReference>
<keyword evidence="2" id="KW-1185">Reference proteome</keyword>